<name>A0ABN6XC49_9CELL</name>
<proteinExistence type="inferred from homology"/>
<evidence type="ECO:0000256" key="3">
    <source>
        <dbReference type="ARBA" id="ARBA00023125"/>
    </source>
</evidence>
<evidence type="ECO:0000259" key="4">
    <source>
        <dbReference type="Pfam" id="PF01420"/>
    </source>
</evidence>
<dbReference type="PANTHER" id="PTHR30408">
    <property type="entry name" value="TYPE-1 RESTRICTION ENZYME ECOKI SPECIFICITY PROTEIN"/>
    <property type="match status" value="1"/>
</dbReference>
<dbReference type="PANTHER" id="PTHR30408:SF12">
    <property type="entry name" value="TYPE I RESTRICTION ENZYME MJAVIII SPECIFICITY SUBUNIT"/>
    <property type="match status" value="1"/>
</dbReference>
<dbReference type="InterPro" id="IPR000055">
    <property type="entry name" value="Restrct_endonuc_typeI_TRD"/>
</dbReference>
<dbReference type="RefSeq" id="WP_286216938.1">
    <property type="nucleotide sequence ID" value="NZ_AP027729.1"/>
</dbReference>
<sequence length="416" mass="44514">MSGGDSAPWPNVRLKWLSRIFAGGTPDSADPSLWLDGVATDGVPWVAIGDMSRRDVVMSTAKSVTVPAIESKNLPVGGPGTVLLAMYASVGEVSTLSVRATWNQALVGFAPDSGRLEGRFLAHALRAARPTLLSEVRSNTQDNLNASQVGATKIPIPPMAEQRAIADFLDEQTSRIDTLIGKQTQLIDTLRERRDAVITAATNPPDAKRVPLKRITRPITDGAHISPDTINGKHDFVSTRDIKNGSIDFDGSLKTSDESFAYMVQTGCRPSRGDILFAKDGTVGTTAVVLSDHPFVVASSLVIISVRPSRASSRFVEYALRAAPTRHQATAFMRGAGLPRISVANVGRLEISLPPLGAQEKIAAYLDQQTTRIDALIAKTEEHIGLARERRAALITAAVTGRIDVRTAWRAATVGA</sequence>
<keyword evidence="6" id="KW-1185">Reference proteome</keyword>
<dbReference type="SUPFAM" id="SSF116734">
    <property type="entry name" value="DNA methylase specificity domain"/>
    <property type="match status" value="2"/>
</dbReference>
<dbReference type="Gene3D" id="3.90.220.20">
    <property type="entry name" value="DNA methylase specificity domains"/>
    <property type="match status" value="2"/>
</dbReference>
<keyword evidence="3" id="KW-0238">DNA-binding</keyword>
<organism evidence="5 6">
    <name type="scientific">Paraoerskovia sediminicola</name>
    <dbReference type="NCBI Taxonomy" id="1138587"/>
    <lineage>
        <taxon>Bacteria</taxon>
        <taxon>Bacillati</taxon>
        <taxon>Actinomycetota</taxon>
        <taxon>Actinomycetes</taxon>
        <taxon>Micrococcales</taxon>
        <taxon>Cellulomonadaceae</taxon>
        <taxon>Paraoerskovia</taxon>
    </lineage>
</organism>
<reference evidence="6" key="1">
    <citation type="journal article" date="2019" name="Int. J. Syst. Evol. Microbiol.">
        <title>The Global Catalogue of Microorganisms (GCM) 10K type strain sequencing project: providing services to taxonomists for standard genome sequencing and annotation.</title>
        <authorList>
            <consortium name="The Broad Institute Genomics Platform"/>
            <consortium name="The Broad Institute Genome Sequencing Center for Infectious Disease"/>
            <person name="Wu L."/>
            <person name="Ma J."/>
        </authorList>
    </citation>
    <scope>NUCLEOTIDE SEQUENCE [LARGE SCALE GENOMIC DNA]</scope>
    <source>
        <strain evidence="6">NBRC 108565</strain>
    </source>
</reference>
<feature type="domain" description="Type I restriction modification DNA specificity" evidence="4">
    <location>
        <begin position="9"/>
        <end position="180"/>
    </location>
</feature>
<protein>
    <submittedName>
        <fullName evidence="5">Restriction modification system S chain-like protein</fullName>
    </submittedName>
</protein>
<gene>
    <name evidence="5" type="primary">hsdS</name>
    <name evidence="5" type="ORF">GCM10025865_17530</name>
</gene>
<comment type="similarity">
    <text evidence="1">Belongs to the type-I restriction system S methylase family.</text>
</comment>
<accession>A0ABN6XC49</accession>
<dbReference type="Pfam" id="PF01420">
    <property type="entry name" value="Methylase_S"/>
    <property type="match status" value="2"/>
</dbReference>
<evidence type="ECO:0000256" key="1">
    <source>
        <dbReference type="ARBA" id="ARBA00010923"/>
    </source>
</evidence>
<keyword evidence="2" id="KW-0680">Restriction system</keyword>
<dbReference type="Proteomes" id="UP001321475">
    <property type="component" value="Chromosome"/>
</dbReference>
<evidence type="ECO:0000313" key="6">
    <source>
        <dbReference type="Proteomes" id="UP001321475"/>
    </source>
</evidence>
<feature type="domain" description="Type I restriction modification DNA specificity" evidence="4">
    <location>
        <begin position="233"/>
        <end position="381"/>
    </location>
</feature>
<dbReference type="InterPro" id="IPR044946">
    <property type="entry name" value="Restrct_endonuc_typeI_TRD_sf"/>
</dbReference>
<evidence type="ECO:0000313" key="5">
    <source>
        <dbReference type="EMBL" id="BDZ42454.1"/>
    </source>
</evidence>
<dbReference type="InterPro" id="IPR052021">
    <property type="entry name" value="Type-I_RS_S_subunit"/>
</dbReference>
<dbReference type="EMBL" id="AP027729">
    <property type="protein sequence ID" value="BDZ42454.1"/>
    <property type="molecule type" value="Genomic_DNA"/>
</dbReference>
<evidence type="ECO:0000256" key="2">
    <source>
        <dbReference type="ARBA" id="ARBA00022747"/>
    </source>
</evidence>